<evidence type="ECO:0000256" key="1">
    <source>
        <dbReference type="SAM" id="Coils"/>
    </source>
</evidence>
<keyword evidence="1" id="KW-0175">Coiled coil</keyword>
<evidence type="ECO:0000313" key="3">
    <source>
        <dbReference type="Proteomes" id="UP000642809"/>
    </source>
</evidence>
<reference evidence="2" key="1">
    <citation type="journal article" date="2014" name="Int. J. Syst. Evol. Microbiol.">
        <title>Complete genome sequence of Corynebacterium casei LMG S-19264T (=DSM 44701T), isolated from a smear-ripened cheese.</title>
        <authorList>
            <consortium name="US DOE Joint Genome Institute (JGI-PGF)"/>
            <person name="Walter F."/>
            <person name="Albersmeier A."/>
            <person name="Kalinowski J."/>
            <person name="Ruckert C."/>
        </authorList>
    </citation>
    <scope>NUCLEOTIDE SEQUENCE</scope>
    <source>
        <strain evidence="2">KCTC 23224</strain>
    </source>
</reference>
<protein>
    <submittedName>
        <fullName evidence="2">Uncharacterized protein</fullName>
    </submittedName>
</protein>
<dbReference type="RefSeq" id="WP_189584509.1">
    <property type="nucleotide sequence ID" value="NZ_BMYF01000020.1"/>
</dbReference>
<keyword evidence="3" id="KW-1185">Reference proteome</keyword>
<dbReference type="AlphaFoldDB" id="A0A8J3G6R2"/>
<evidence type="ECO:0000313" key="2">
    <source>
        <dbReference type="EMBL" id="GHB47175.1"/>
    </source>
</evidence>
<accession>A0A8J3G6R2</accession>
<dbReference type="Proteomes" id="UP000642809">
    <property type="component" value="Unassembled WGS sequence"/>
</dbReference>
<feature type="coiled-coil region" evidence="1">
    <location>
        <begin position="695"/>
        <end position="729"/>
    </location>
</feature>
<reference evidence="2" key="2">
    <citation type="submission" date="2020-09" db="EMBL/GenBank/DDBJ databases">
        <authorList>
            <person name="Sun Q."/>
            <person name="Kim S."/>
        </authorList>
    </citation>
    <scope>NUCLEOTIDE SEQUENCE</scope>
    <source>
        <strain evidence="2">KCTC 23224</strain>
    </source>
</reference>
<organism evidence="2 3">
    <name type="scientific">Mongoliitalea lutea</name>
    <dbReference type="NCBI Taxonomy" id="849756"/>
    <lineage>
        <taxon>Bacteria</taxon>
        <taxon>Pseudomonadati</taxon>
        <taxon>Bacteroidota</taxon>
        <taxon>Cytophagia</taxon>
        <taxon>Cytophagales</taxon>
        <taxon>Cyclobacteriaceae</taxon>
        <taxon>Mongoliitalea</taxon>
    </lineage>
</organism>
<feature type="coiled-coil region" evidence="1">
    <location>
        <begin position="465"/>
        <end position="492"/>
    </location>
</feature>
<gene>
    <name evidence="2" type="ORF">GCM10008106_30150</name>
</gene>
<comment type="caution">
    <text evidence="2">The sequence shown here is derived from an EMBL/GenBank/DDBJ whole genome shotgun (WGS) entry which is preliminary data.</text>
</comment>
<proteinExistence type="predicted"/>
<dbReference type="EMBL" id="BMYF01000020">
    <property type="protein sequence ID" value="GHB47175.1"/>
    <property type="molecule type" value="Genomic_DNA"/>
</dbReference>
<name>A0A8J3G6R2_9BACT</name>
<sequence>MSEDYSNQKKVEENFSSIFGNKGIFSAVGEKSINNFRAKFVEGQEQQPNLHYFAVGHAFKNIDVKRIFDYQLEEDEKSTIPTKFLKLQSSAFRFGFVDCNMKVTGNKLYILLDQIRNINAHFIHEFELIRKENIEKNIIDFLEESFELALINGIFSKKYGKIKALKNVDFLSNEQKDELLKSILEQLDNEIIKFLKESFYQTLFTQKEEKWKGNKDYKRACKKYLETHLTTKEDWINWILYNNVEDDIEWHLNPGGDDSANNHTHKVLDIRAGEYLSFEGCLFLMSMFLYANEANYLIPKLKGYKKNGKEDSPKLEVFRFFAKKFKSQDIDSENNGLVKFRDMVQYLSKFPVNWNQDLMTDIYYIHDLRTFILEREIENTYILDIENHFSHKLGKSDYDKQKITISEDFVKYAKNYFNPNFKLASNEFEDDFKLVIEKSPEYLSNKRQLDDINIQIEKKKEYNKKSKLQRSKNQIKSKVQDFEKEKENLSSITHKSTIKLKERLENNLLFISNGRNNDRFMDFAARYLAEVNYFGEDAEFKMYENYYTEQELDALKRKEEELSNKEFEKLLYHNGKLVHFTTYKQHLKKYPDWDTPFVVQNNAIFVKINGLDYERGSAFCIQRDLLNYLLEHALTLENAENKGKELLLAFQQEKEIKLDNAKIQLSQGGSISAIEKKAFKKILPRRLIHQHCPPEKRTLEELTSLEKILEDAKNAQAIFDAQLEQATKENRKDLFLKKNKGKQFKLKFIFKAWQLMFFREQYETNKQAKAILEKPSQKNRSHEIGHHKSLNITRDEYNDFSKWLFAMDEVPQYKKQLGILLESKGVLQNPELNKIFATDHSNKYASINDVFNETIGLYERWLKSNTEYTKTNSYSLANYSKMMEVGNIHINLSHFIAFAENRGVVLKKNGKIIRPLTRNSRYLFNTFYGIEVDNQNFKKLEKKQQKLVFVLRKKLWKNHLEDCLLYEVALRYFTDDKALRAKSYNNLATLLVQDVSIPVKNAKWLDRHGNEKIGSYQVIVPFKDLEKFAQIQYFDKSLRQYSLLKNLPVYLSKVKTNEEKVMQLRDMENAYKRNRAITLSHFSLLHNHLITQQGRFTFCIMAMEEYFIWKHRFSIEQQSDTFKPKNRIVINEIPTLESYFVGSKIRNTAFHFNLPLEETYKQAFLKIEEQFIASEVKANNYKTLDNCPSMLKRTIKSFIGQMHEEAKMNFHPKMTDKQKVIERKKAEDKMFEDLIK</sequence>